<keyword evidence="3" id="KW-1185">Reference proteome</keyword>
<name>A0A4Y2A1K0_ARAVE</name>
<gene>
    <name evidence="2" type="ORF">AVEN_159242_1</name>
</gene>
<dbReference type="AlphaFoldDB" id="A0A4Y2A1K0"/>
<sequence>MRVGTAAVPDTGEDFTPRIQRSSSGLSPRSLKLSEIHGLKFLPIFFLVFDGEVLDGRPWAPPKSDIFLNEETDLQPRIRNLPWNIWTLKAVDLARRPSGQGDSRDDRPISVPFASPKLLADFLDRWTDNSIN</sequence>
<protein>
    <submittedName>
        <fullName evidence="2">Uncharacterized protein</fullName>
    </submittedName>
</protein>
<comment type="caution">
    <text evidence="2">The sequence shown here is derived from an EMBL/GenBank/DDBJ whole genome shotgun (WGS) entry which is preliminary data.</text>
</comment>
<proteinExistence type="predicted"/>
<evidence type="ECO:0000256" key="1">
    <source>
        <dbReference type="SAM" id="MobiDB-lite"/>
    </source>
</evidence>
<accession>A0A4Y2A1K0</accession>
<organism evidence="2 3">
    <name type="scientific">Araneus ventricosus</name>
    <name type="common">Orbweaver spider</name>
    <name type="synonym">Epeira ventricosa</name>
    <dbReference type="NCBI Taxonomy" id="182803"/>
    <lineage>
        <taxon>Eukaryota</taxon>
        <taxon>Metazoa</taxon>
        <taxon>Ecdysozoa</taxon>
        <taxon>Arthropoda</taxon>
        <taxon>Chelicerata</taxon>
        <taxon>Arachnida</taxon>
        <taxon>Araneae</taxon>
        <taxon>Araneomorphae</taxon>
        <taxon>Entelegynae</taxon>
        <taxon>Araneoidea</taxon>
        <taxon>Araneidae</taxon>
        <taxon>Araneus</taxon>
    </lineage>
</organism>
<evidence type="ECO:0000313" key="2">
    <source>
        <dbReference type="EMBL" id="GBL73166.1"/>
    </source>
</evidence>
<evidence type="ECO:0000313" key="3">
    <source>
        <dbReference type="Proteomes" id="UP000499080"/>
    </source>
</evidence>
<dbReference type="Proteomes" id="UP000499080">
    <property type="component" value="Unassembled WGS sequence"/>
</dbReference>
<dbReference type="OrthoDB" id="10519942at2759"/>
<dbReference type="EMBL" id="BGPR01000003">
    <property type="protein sequence ID" value="GBL73166.1"/>
    <property type="molecule type" value="Genomic_DNA"/>
</dbReference>
<feature type="region of interest" description="Disordered" evidence="1">
    <location>
        <begin position="1"/>
        <end position="26"/>
    </location>
</feature>
<reference evidence="2 3" key="1">
    <citation type="journal article" date="2019" name="Sci. Rep.">
        <title>Orb-weaving spider Araneus ventricosus genome elucidates the spidroin gene catalogue.</title>
        <authorList>
            <person name="Kono N."/>
            <person name="Nakamura H."/>
            <person name="Ohtoshi R."/>
            <person name="Moran D.A.P."/>
            <person name="Shinohara A."/>
            <person name="Yoshida Y."/>
            <person name="Fujiwara M."/>
            <person name="Mori M."/>
            <person name="Tomita M."/>
            <person name="Arakawa K."/>
        </authorList>
    </citation>
    <scope>NUCLEOTIDE SEQUENCE [LARGE SCALE GENOMIC DNA]</scope>
</reference>